<name>A0A8J2ICE0_9PLEO</name>
<dbReference type="OrthoDB" id="414698at2759"/>
<dbReference type="SUPFAM" id="SSF48452">
    <property type="entry name" value="TPR-like"/>
    <property type="match status" value="1"/>
</dbReference>
<evidence type="ECO:0008006" key="3">
    <source>
        <dbReference type="Google" id="ProtNLM"/>
    </source>
</evidence>
<dbReference type="AlphaFoldDB" id="A0A8J2ICE0"/>
<dbReference type="EMBL" id="CAJRGZ010000032">
    <property type="protein sequence ID" value="CAG5187549.1"/>
    <property type="molecule type" value="Genomic_DNA"/>
</dbReference>
<dbReference type="InterPro" id="IPR010323">
    <property type="entry name" value="DUF924"/>
</dbReference>
<dbReference type="Proteomes" id="UP000676310">
    <property type="component" value="Unassembled WGS sequence"/>
</dbReference>
<protein>
    <recommendedName>
        <fullName evidence="3">DUF924-domain-containing protein</fullName>
    </recommendedName>
</protein>
<sequence length="247" mass="28798">MAQFTLESALSHDVLEDISSFWFRHLEHDHVIIPGIEDVTPWFSQSDAYDQECLEKFGAQLKVIQSMQPSGANILAAANPSTPVHWISLIILLDQLPWNCFRGVKAGIVFTLFDKLAFEVASQALKLGIPTDQQVRFQLARRFWFFMPMEHSESMEVQESLTKAHSEMWYDYEMLLEKAVQGWDGSFAPCRAVLLRRKYAFEMFKGTMQGIYESKKDLLYRFGRFPQRNDALNRPFTEEEVQWLNER</sequence>
<evidence type="ECO:0000313" key="1">
    <source>
        <dbReference type="EMBL" id="CAG5187549.1"/>
    </source>
</evidence>
<organism evidence="1 2">
    <name type="scientific">Alternaria atra</name>
    <dbReference type="NCBI Taxonomy" id="119953"/>
    <lineage>
        <taxon>Eukaryota</taxon>
        <taxon>Fungi</taxon>
        <taxon>Dikarya</taxon>
        <taxon>Ascomycota</taxon>
        <taxon>Pezizomycotina</taxon>
        <taxon>Dothideomycetes</taxon>
        <taxon>Pleosporomycetidae</taxon>
        <taxon>Pleosporales</taxon>
        <taxon>Pleosporineae</taxon>
        <taxon>Pleosporaceae</taxon>
        <taxon>Alternaria</taxon>
        <taxon>Alternaria sect. Ulocladioides</taxon>
    </lineage>
</organism>
<dbReference type="Gene3D" id="1.20.58.320">
    <property type="entry name" value="TPR-like"/>
    <property type="match status" value="1"/>
</dbReference>
<gene>
    <name evidence="1" type="ORF">ALTATR162_LOCUS11726</name>
</gene>
<evidence type="ECO:0000313" key="2">
    <source>
        <dbReference type="Proteomes" id="UP000676310"/>
    </source>
</evidence>
<accession>A0A8J2ICE0</accession>
<dbReference type="Pfam" id="PF06041">
    <property type="entry name" value="DUF924"/>
    <property type="match status" value="1"/>
</dbReference>
<comment type="caution">
    <text evidence="1">The sequence shown here is derived from an EMBL/GenBank/DDBJ whole genome shotgun (WGS) entry which is preliminary data.</text>
</comment>
<dbReference type="InterPro" id="IPR011990">
    <property type="entry name" value="TPR-like_helical_dom_sf"/>
</dbReference>
<reference evidence="1" key="1">
    <citation type="submission" date="2021-05" db="EMBL/GenBank/DDBJ databases">
        <authorList>
            <person name="Stam R."/>
        </authorList>
    </citation>
    <scope>NUCLEOTIDE SEQUENCE</scope>
    <source>
        <strain evidence="1">CS162</strain>
    </source>
</reference>
<keyword evidence="2" id="KW-1185">Reference proteome</keyword>
<proteinExistence type="predicted"/>
<dbReference type="RefSeq" id="XP_043175303.1">
    <property type="nucleotide sequence ID" value="XM_043319368.1"/>
</dbReference>
<dbReference type="GeneID" id="67012030"/>
<dbReference type="Gene3D" id="1.25.40.10">
    <property type="entry name" value="Tetratricopeptide repeat domain"/>
    <property type="match status" value="1"/>
</dbReference>